<proteinExistence type="predicted"/>
<evidence type="ECO:0000313" key="1">
    <source>
        <dbReference type="EMBL" id="MPM68521.1"/>
    </source>
</evidence>
<comment type="caution">
    <text evidence="1">The sequence shown here is derived from an EMBL/GenBank/DDBJ whole genome shotgun (WGS) entry which is preliminary data.</text>
</comment>
<name>A0A645BV78_9ZZZZ</name>
<protein>
    <recommendedName>
        <fullName evidence="2">Transposase DDE domain-containing protein</fullName>
    </recommendedName>
</protein>
<organism evidence="1">
    <name type="scientific">bioreactor metagenome</name>
    <dbReference type="NCBI Taxonomy" id="1076179"/>
    <lineage>
        <taxon>unclassified sequences</taxon>
        <taxon>metagenomes</taxon>
        <taxon>ecological metagenomes</taxon>
    </lineage>
</organism>
<gene>
    <name evidence="1" type="ORF">SDC9_115454</name>
</gene>
<dbReference type="AlphaFoldDB" id="A0A645BV78"/>
<dbReference type="EMBL" id="VSSQ01022301">
    <property type="protein sequence ID" value="MPM68521.1"/>
    <property type="molecule type" value="Genomic_DNA"/>
</dbReference>
<reference evidence="1" key="1">
    <citation type="submission" date="2019-08" db="EMBL/GenBank/DDBJ databases">
        <authorList>
            <person name="Kucharzyk K."/>
            <person name="Murdoch R.W."/>
            <person name="Higgins S."/>
            <person name="Loffler F."/>
        </authorList>
    </citation>
    <scope>NUCLEOTIDE SEQUENCE</scope>
</reference>
<accession>A0A645BV78</accession>
<evidence type="ECO:0008006" key="2">
    <source>
        <dbReference type="Google" id="ProtNLM"/>
    </source>
</evidence>
<sequence>MLDMNRFPEQSQINELIRRIDSQGIEQLKNVHHEIFMQNAQCLSSQGFVVVDIDQSGLIANGKTYELAQKGYFSKKKNQKGYQLSTAFCGGENKN</sequence>